<comment type="caution">
    <text evidence="2">The sequence shown here is derived from an EMBL/GenBank/DDBJ whole genome shotgun (WGS) entry which is preliminary data.</text>
</comment>
<dbReference type="Pfam" id="PF00650">
    <property type="entry name" value="CRAL_TRIO"/>
    <property type="match status" value="1"/>
</dbReference>
<dbReference type="OrthoDB" id="440711at2759"/>
<dbReference type="Pfam" id="PF03765">
    <property type="entry name" value="CRAL_TRIO_N"/>
    <property type="match status" value="1"/>
</dbReference>
<sequence>MKITSKKCFTEVEVEAIEKFRNRLTELNVLEDYKLRSDHFMLRYLRAADFDQDKAQKTIENYLEVLDQYNTKEIMKEKFPKDFSDQFETYIGGSDRDGRPIAMIPHGGLWNIKKAIQRGEEDMFVRYVMKVATVFERAVLERDSDYGILVCDVSNIAYGNYFHKRTLEVLLKLVNMVEDISPGIIKKVYYVNAPKMLVAFFKTIRSLVTLNAEIFALDTNETKWKASLSEFIPEHGICCHFGGTCTEYTIV</sequence>
<keyword evidence="3" id="KW-1185">Reference proteome</keyword>
<dbReference type="PROSITE" id="PS50191">
    <property type="entry name" value="CRAL_TRIO"/>
    <property type="match status" value="1"/>
</dbReference>
<dbReference type="CDD" id="cd00170">
    <property type="entry name" value="SEC14"/>
    <property type="match status" value="1"/>
</dbReference>
<evidence type="ECO:0000313" key="3">
    <source>
        <dbReference type="Proteomes" id="UP000708208"/>
    </source>
</evidence>
<dbReference type="InterPro" id="IPR011074">
    <property type="entry name" value="CRAL/TRIO_N_dom"/>
</dbReference>
<dbReference type="Proteomes" id="UP000708208">
    <property type="component" value="Unassembled WGS sequence"/>
</dbReference>
<dbReference type="InterPro" id="IPR001251">
    <property type="entry name" value="CRAL-TRIO_dom"/>
</dbReference>
<dbReference type="SMART" id="SM01100">
    <property type="entry name" value="CRAL_TRIO_N"/>
    <property type="match status" value="1"/>
</dbReference>
<dbReference type="AlphaFoldDB" id="A0A8J2PD71"/>
<evidence type="ECO:0000313" key="2">
    <source>
        <dbReference type="EMBL" id="CAG7732681.1"/>
    </source>
</evidence>
<dbReference type="InterPro" id="IPR051064">
    <property type="entry name" value="SEC14/CRAL-TRIO_domain"/>
</dbReference>
<feature type="domain" description="CRAL-TRIO" evidence="1">
    <location>
        <begin position="71"/>
        <end position="249"/>
    </location>
</feature>
<reference evidence="2" key="1">
    <citation type="submission" date="2021-06" db="EMBL/GenBank/DDBJ databases">
        <authorList>
            <person name="Hodson N. C."/>
            <person name="Mongue J. A."/>
            <person name="Jaron S. K."/>
        </authorList>
    </citation>
    <scope>NUCLEOTIDE SEQUENCE</scope>
</reference>
<dbReference type="EMBL" id="CAJVCH010235644">
    <property type="protein sequence ID" value="CAG7732681.1"/>
    <property type="molecule type" value="Genomic_DNA"/>
</dbReference>
<gene>
    <name evidence="2" type="ORF">AFUS01_LOCUS21177</name>
</gene>
<protein>
    <recommendedName>
        <fullName evidence="1">CRAL-TRIO domain-containing protein</fullName>
    </recommendedName>
</protein>
<name>A0A8J2PD71_9HEXA</name>
<dbReference type="PANTHER" id="PTHR23324:SF87">
    <property type="entry name" value="CRAL-TRIO DOMAIN-CONTAINING PROTEIN C34C12.6"/>
    <property type="match status" value="1"/>
</dbReference>
<evidence type="ECO:0000259" key="1">
    <source>
        <dbReference type="PROSITE" id="PS50191"/>
    </source>
</evidence>
<organism evidence="2 3">
    <name type="scientific">Allacma fusca</name>
    <dbReference type="NCBI Taxonomy" id="39272"/>
    <lineage>
        <taxon>Eukaryota</taxon>
        <taxon>Metazoa</taxon>
        <taxon>Ecdysozoa</taxon>
        <taxon>Arthropoda</taxon>
        <taxon>Hexapoda</taxon>
        <taxon>Collembola</taxon>
        <taxon>Symphypleona</taxon>
        <taxon>Sminthuridae</taxon>
        <taxon>Allacma</taxon>
    </lineage>
</organism>
<proteinExistence type="predicted"/>
<accession>A0A8J2PD71</accession>
<dbReference type="SMART" id="SM00516">
    <property type="entry name" value="SEC14"/>
    <property type="match status" value="1"/>
</dbReference>
<dbReference type="GO" id="GO:0005737">
    <property type="term" value="C:cytoplasm"/>
    <property type="evidence" value="ECO:0007669"/>
    <property type="project" value="TreeGrafter"/>
</dbReference>
<dbReference type="PANTHER" id="PTHR23324">
    <property type="entry name" value="SEC14 RELATED PROTEIN"/>
    <property type="match status" value="1"/>
</dbReference>